<sequence>LKGKEVAEEVVATSSKSKKKTAATKKSKPFATPSVVFKESMGLKNLKADQVKQTERMKTIKNVQKEILDRLIAAFVDPIDAAIHPSRSSQLDIPISPLVATSPQKEAKKCYKKT</sequence>
<proteinExistence type="predicted"/>
<dbReference type="EMBL" id="JXTB01000130">
    <property type="protein sequence ID" value="PON60485.1"/>
    <property type="molecule type" value="Genomic_DNA"/>
</dbReference>
<evidence type="ECO:0000256" key="1">
    <source>
        <dbReference type="SAM" id="MobiDB-lite"/>
    </source>
</evidence>
<dbReference type="Proteomes" id="UP000237105">
    <property type="component" value="Unassembled WGS sequence"/>
</dbReference>
<feature type="non-terminal residue" evidence="2">
    <location>
        <position position="1"/>
    </location>
</feature>
<keyword evidence="3" id="KW-1185">Reference proteome</keyword>
<name>A0A2P5CHM7_PARAD</name>
<evidence type="ECO:0000313" key="3">
    <source>
        <dbReference type="Proteomes" id="UP000237105"/>
    </source>
</evidence>
<protein>
    <submittedName>
        <fullName evidence="2">Uncharacterized protein</fullName>
    </submittedName>
</protein>
<feature type="compositionally biased region" description="Basic residues" evidence="1">
    <location>
        <begin position="16"/>
        <end position="28"/>
    </location>
</feature>
<feature type="region of interest" description="Disordered" evidence="1">
    <location>
        <begin position="1"/>
        <end position="29"/>
    </location>
</feature>
<gene>
    <name evidence="2" type="ORF">PanWU01x14_152820</name>
</gene>
<comment type="caution">
    <text evidence="2">The sequence shown here is derived from an EMBL/GenBank/DDBJ whole genome shotgun (WGS) entry which is preliminary data.</text>
</comment>
<reference evidence="3" key="1">
    <citation type="submission" date="2016-06" db="EMBL/GenBank/DDBJ databases">
        <title>Parallel loss of symbiosis genes in relatives of nitrogen-fixing non-legume Parasponia.</title>
        <authorList>
            <person name="Van Velzen R."/>
            <person name="Holmer R."/>
            <person name="Bu F."/>
            <person name="Rutten L."/>
            <person name="Van Zeijl A."/>
            <person name="Liu W."/>
            <person name="Santuari L."/>
            <person name="Cao Q."/>
            <person name="Sharma T."/>
            <person name="Shen D."/>
            <person name="Roswanjaya Y."/>
            <person name="Wardhani T."/>
            <person name="Kalhor M.S."/>
            <person name="Jansen J."/>
            <person name="Van den Hoogen J."/>
            <person name="Gungor B."/>
            <person name="Hartog M."/>
            <person name="Hontelez J."/>
            <person name="Verver J."/>
            <person name="Yang W.-C."/>
            <person name="Schijlen E."/>
            <person name="Repin R."/>
            <person name="Schilthuizen M."/>
            <person name="Schranz E."/>
            <person name="Heidstra R."/>
            <person name="Miyata K."/>
            <person name="Fedorova E."/>
            <person name="Kohlen W."/>
            <person name="Bisseling T."/>
            <person name="Smit S."/>
            <person name="Geurts R."/>
        </authorList>
    </citation>
    <scope>NUCLEOTIDE SEQUENCE [LARGE SCALE GENOMIC DNA]</scope>
    <source>
        <strain evidence="3">cv. WU1-14</strain>
    </source>
</reference>
<dbReference type="AlphaFoldDB" id="A0A2P5CHM7"/>
<organism evidence="2 3">
    <name type="scientific">Parasponia andersonii</name>
    <name type="common">Sponia andersonii</name>
    <dbReference type="NCBI Taxonomy" id="3476"/>
    <lineage>
        <taxon>Eukaryota</taxon>
        <taxon>Viridiplantae</taxon>
        <taxon>Streptophyta</taxon>
        <taxon>Embryophyta</taxon>
        <taxon>Tracheophyta</taxon>
        <taxon>Spermatophyta</taxon>
        <taxon>Magnoliopsida</taxon>
        <taxon>eudicotyledons</taxon>
        <taxon>Gunneridae</taxon>
        <taxon>Pentapetalae</taxon>
        <taxon>rosids</taxon>
        <taxon>fabids</taxon>
        <taxon>Rosales</taxon>
        <taxon>Cannabaceae</taxon>
        <taxon>Parasponia</taxon>
    </lineage>
</organism>
<evidence type="ECO:0000313" key="2">
    <source>
        <dbReference type="EMBL" id="PON60485.1"/>
    </source>
</evidence>
<accession>A0A2P5CHM7</accession>